<sequence length="121" mass="13366">MVYFQALSAAAAIGTTVYDEGLRSTAENPKRLLSVLIQGWDKPSKDDMLQIWHEQEKIAEIPYSLIDNVVASNVVNMWSVNRINEIEVGFEIPVGAVVKVAIKAVEGGKSIIGAYRYEIIT</sequence>
<name>X1BEI5_9ZZZZ</name>
<dbReference type="AlphaFoldDB" id="X1BEI5"/>
<reference evidence="1" key="1">
    <citation type="journal article" date="2014" name="Front. Microbiol.">
        <title>High frequency of phylogenetically diverse reductive dehalogenase-homologous genes in deep subseafloor sedimentary metagenomes.</title>
        <authorList>
            <person name="Kawai M."/>
            <person name="Futagami T."/>
            <person name="Toyoda A."/>
            <person name="Takaki Y."/>
            <person name="Nishi S."/>
            <person name="Hori S."/>
            <person name="Arai W."/>
            <person name="Tsubouchi T."/>
            <person name="Morono Y."/>
            <person name="Uchiyama I."/>
            <person name="Ito T."/>
            <person name="Fujiyama A."/>
            <person name="Inagaki F."/>
            <person name="Takami H."/>
        </authorList>
    </citation>
    <scope>NUCLEOTIDE SEQUENCE</scope>
    <source>
        <strain evidence="1">Expedition CK06-06</strain>
    </source>
</reference>
<dbReference type="EMBL" id="BART01011240">
    <property type="protein sequence ID" value="GAG82513.1"/>
    <property type="molecule type" value="Genomic_DNA"/>
</dbReference>
<comment type="caution">
    <text evidence="1">The sequence shown here is derived from an EMBL/GenBank/DDBJ whole genome shotgun (WGS) entry which is preliminary data.</text>
</comment>
<accession>X1BEI5</accession>
<gene>
    <name evidence="1" type="ORF">S01H4_24037</name>
</gene>
<proteinExistence type="predicted"/>
<protein>
    <submittedName>
        <fullName evidence="1">Uncharacterized protein</fullName>
    </submittedName>
</protein>
<organism evidence="1">
    <name type="scientific">marine sediment metagenome</name>
    <dbReference type="NCBI Taxonomy" id="412755"/>
    <lineage>
        <taxon>unclassified sequences</taxon>
        <taxon>metagenomes</taxon>
        <taxon>ecological metagenomes</taxon>
    </lineage>
</organism>
<evidence type="ECO:0000313" key="1">
    <source>
        <dbReference type="EMBL" id="GAG82513.1"/>
    </source>
</evidence>